<evidence type="ECO:0000313" key="3">
    <source>
        <dbReference type="Proteomes" id="UP000005732"/>
    </source>
</evidence>
<dbReference type="HOGENOM" id="CLU_059315_0_0_5"/>
<dbReference type="Pfam" id="PF00534">
    <property type="entry name" value="Glycos_transf_1"/>
    <property type="match status" value="1"/>
</dbReference>
<dbReference type="InterPro" id="IPR050194">
    <property type="entry name" value="Glycosyltransferase_grp1"/>
</dbReference>
<evidence type="ECO:0000313" key="2">
    <source>
        <dbReference type="EMBL" id="EJC82680.1"/>
    </source>
</evidence>
<reference evidence="2 3" key="1">
    <citation type="submission" date="2012-02" db="EMBL/GenBank/DDBJ databases">
        <title>Improved High-Quality Draft Sequence of Rhizobium leguminosarum bv. trifolii WSM2297.</title>
        <authorList>
            <consortium name="US DOE Joint Genome Institute"/>
            <person name="Lucas S."/>
            <person name="Han J."/>
            <person name="Lapidus A."/>
            <person name="Cheng J.-F."/>
            <person name="Goodwin L."/>
            <person name="Pitluck S."/>
            <person name="Peters L."/>
            <person name="Ovchinnikova G."/>
            <person name="Zhang X."/>
            <person name="Detter J.C."/>
            <person name="Han C."/>
            <person name="Tapia R."/>
            <person name="Land M."/>
            <person name="Hauser L."/>
            <person name="Kyrpides N."/>
            <person name="Ivanova N."/>
            <person name="Pagani I."/>
            <person name="Brau L."/>
            <person name="Yates R."/>
            <person name="O'Hara G."/>
            <person name="Rui T."/>
            <person name="Howieson J."/>
            <person name="Reeve W."/>
            <person name="Woyke T."/>
        </authorList>
    </citation>
    <scope>NUCLEOTIDE SEQUENCE [LARGE SCALE GENOMIC DNA]</scope>
    <source>
        <strain evidence="2 3">WSM2297</strain>
    </source>
</reference>
<dbReference type="CDD" id="cd03801">
    <property type="entry name" value="GT4_PimA-like"/>
    <property type="match status" value="1"/>
</dbReference>
<dbReference type="PANTHER" id="PTHR45947">
    <property type="entry name" value="SULFOQUINOVOSYL TRANSFERASE SQD2"/>
    <property type="match status" value="1"/>
</dbReference>
<protein>
    <submittedName>
        <fullName evidence="2">Glycosyltransferase</fullName>
    </submittedName>
</protein>
<dbReference type="InterPro" id="IPR001296">
    <property type="entry name" value="Glyco_trans_1"/>
</dbReference>
<dbReference type="Gene3D" id="3.40.50.2000">
    <property type="entry name" value="Glycogen Phosphorylase B"/>
    <property type="match status" value="2"/>
</dbReference>
<proteinExistence type="predicted"/>
<dbReference type="GO" id="GO:0016757">
    <property type="term" value="F:glycosyltransferase activity"/>
    <property type="evidence" value="ECO:0007669"/>
    <property type="project" value="InterPro"/>
</dbReference>
<sequence>MRFPMKMSLENQDDVLSEQTDIDVSKCKVLVFCDYYLPGYKGGGPITTIRNLVTRLGNEIDFSIFTRSNDLGETTSYSDVPHDLWHLYAGASVRHATPENLTVPNMRRMLREKKPDVVYINSLLSRKFSLLPLIAIRLEGRQMRVVIAPRGELSGGALALKQTRKRVYLAILRASGLLRSVVWQASSQFEEMDIRSVMGRAATVVVAPDLPSIPLEPAGRQRKAPGEAQIVFVGRISPMKNLVGALNVLRSLSGNVIFSIIGPVEDEDYWAVCKRKLAMLPDNIRVDVLGPQSPESVLASLSRFDAFFLPSLGENYAHVVFESLGAGCPVILSNRTPWRGLAEKGVGVDVPLEAPEAMSAALQQIIDMNENEHLKMRTAAKAYAQSILADGKDVQASLALFDIRIQSNGQ</sequence>
<keyword evidence="2" id="KW-0808">Transferase</keyword>
<dbReference type="SUPFAM" id="SSF53756">
    <property type="entry name" value="UDP-Glycosyltransferase/glycogen phosphorylase"/>
    <property type="match status" value="1"/>
</dbReference>
<gene>
    <name evidence="2" type="ORF">Rleg4DRAFT_4405</name>
</gene>
<name>J0CSD6_RHILT</name>
<dbReference type="AlphaFoldDB" id="J0CSD6"/>
<accession>J0CSD6</accession>
<evidence type="ECO:0000259" key="1">
    <source>
        <dbReference type="Pfam" id="PF00534"/>
    </source>
</evidence>
<dbReference type="PANTHER" id="PTHR45947:SF3">
    <property type="entry name" value="SULFOQUINOVOSYL TRANSFERASE SQD2"/>
    <property type="match status" value="1"/>
</dbReference>
<dbReference type="OrthoDB" id="9781738at2"/>
<dbReference type="Proteomes" id="UP000005732">
    <property type="component" value="Unassembled WGS sequence"/>
</dbReference>
<feature type="domain" description="Glycosyl transferase family 1" evidence="1">
    <location>
        <begin position="222"/>
        <end position="381"/>
    </location>
</feature>
<organism evidence="2 3">
    <name type="scientific">Rhizobium leguminosarum bv. trifolii WSM2297</name>
    <dbReference type="NCBI Taxonomy" id="754762"/>
    <lineage>
        <taxon>Bacteria</taxon>
        <taxon>Pseudomonadati</taxon>
        <taxon>Pseudomonadota</taxon>
        <taxon>Alphaproteobacteria</taxon>
        <taxon>Hyphomicrobiales</taxon>
        <taxon>Rhizobiaceae</taxon>
        <taxon>Rhizobium/Agrobacterium group</taxon>
        <taxon>Rhizobium</taxon>
    </lineage>
</organism>
<dbReference type="EMBL" id="JH719395">
    <property type="protein sequence ID" value="EJC82680.1"/>
    <property type="molecule type" value="Genomic_DNA"/>
</dbReference>